<evidence type="ECO:0000313" key="1">
    <source>
        <dbReference type="EMBL" id="PWN48829.1"/>
    </source>
</evidence>
<gene>
    <name evidence="1" type="ORF">IE53DRAFT_370270</name>
</gene>
<organism evidence="1 2">
    <name type="scientific">Violaceomyces palustris</name>
    <dbReference type="NCBI Taxonomy" id="1673888"/>
    <lineage>
        <taxon>Eukaryota</taxon>
        <taxon>Fungi</taxon>
        <taxon>Dikarya</taxon>
        <taxon>Basidiomycota</taxon>
        <taxon>Ustilaginomycotina</taxon>
        <taxon>Ustilaginomycetes</taxon>
        <taxon>Violaceomycetales</taxon>
        <taxon>Violaceomycetaceae</taxon>
        <taxon>Violaceomyces</taxon>
    </lineage>
</organism>
<name>A0ACD0NSQ3_9BASI</name>
<proteinExistence type="predicted"/>
<accession>A0ACD0NSQ3</accession>
<protein>
    <submittedName>
        <fullName evidence="1">Alpha/beta-hydrolase</fullName>
    </submittedName>
</protein>
<keyword evidence="2" id="KW-1185">Reference proteome</keyword>
<evidence type="ECO:0000313" key="2">
    <source>
        <dbReference type="Proteomes" id="UP000245626"/>
    </source>
</evidence>
<dbReference type="EMBL" id="KZ820136">
    <property type="protein sequence ID" value="PWN48829.1"/>
    <property type="molecule type" value="Genomic_DNA"/>
</dbReference>
<sequence>MSASTSSQSFPASTPTVHTLSPTSASSPPTSSVTDEKTDASAYDYVAPPIPSTFRSSLSAWWKAKPVEDAAHAELHLYRATGYFQGATVNNAPLAQDFRQGKGLFQGLESVRSERLQGVQDSNNNNNNTSSLWPFRREREPERMTIGTRTAPDGKVGCIRYVDLGRSQDDDHPSSDSALARKAAFQQGTVGEGEGDVPQSKVTTTFHKGLSRLGLASEQPDSSPTTPLPPPPPPSGRKLNMLEIGHPYDPANPEAHEKEKKIVLLHGYGAGTAFFFQNLKSLAQIPNSRLYALDWLGMGRSSRPPFHIPSSLSKTTETRVNAAESFFVDSLEEWRQKAGLDKMVIVGHSLGGYLSLAYTLRYPQRVERLVLVSPVGIPRGSLDPESESKASSSSSTPTVAAVGKAESEIIDKEFNQPQAEISKNSGSLPPSSSSSSSSSSDVATPRSDGSGQVGDSNHAESPTSRSGQSARGERGSHDPPRLSKRTRNLFSFLWEQNVSPFGVLRSSLFFGPMLAGRYTSRRFGSLPDEELRSLHAYCQSIFLGKGSGEYCLAHLLAPGAYARSPMVDRVDGLKIPVSYLYGQHDWMDVKGGRESVRRLNLAGNRRATCFVVPSSGHHIYLDNPSGFDELVRRIIKGEVDDL</sequence>
<dbReference type="Proteomes" id="UP000245626">
    <property type="component" value="Unassembled WGS sequence"/>
</dbReference>
<reference evidence="1 2" key="1">
    <citation type="journal article" date="2018" name="Mol. Biol. Evol.">
        <title>Broad Genomic Sampling Reveals a Smut Pathogenic Ancestry of the Fungal Clade Ustilaginomycotina.</title>
        <authorList>
            <person name="Kijpornyongpan T."/>
            <person name="Mondo S.J."/>
            <person name="Barry K."/>
            <person name="Sandor L."/>
            <person name="Lee J."/>
            <person name="Lipzen A."/>
            <person name="Pangilinan J."/>
            <person name="LaButti K."/>
            <person name="Hainaut M."/>
            <person name="Henrissat B."/>
            <person name="Grigoriev I.V."/>
            <person name="Spatafora J.W."/>
            <person name="Aime M.C."/>
        </authorList>
    </citation>
    <scope>NUCLEOTIDE SEQUENCE [LARGE SCALE GENOMIC DNA]</scope>
    <source>
        <strain evidence="1 2">SA 807</strain>
    </source>
</reference>